<feature type="chain" id="PRO_5045133100" evidence="1">
    <location>
        <begin position="19"/>
        <end position="53"/>
    </location>
</feature>
<protein>
    <submittedName>
        <fullName evidence="2">Uncharacterized protein</fullName>
    </submittedName>
</protein>
<reference evidence="2 3" key="1">
    <citation type="submission" date="2023-05" db="EMBL/GenBank/DDBJ databases">
        <title>Draft genome sequence of Streptomyces sp. B-S-A8 isolated from a cave soil in Thailand.</title>
        <authorList>
            <person name="Chamroensaksri N."/>
            <person name="Muangham S."/>
        </authorList>
    </citation>
    <scope>NUCLEOTIDE SEQUENCE [LARGE SCALE GENOMIC DNA]</scope>
    <source>
        <strain evidence="2 3">B-S-A8</strain>
    </source>
</reference>
<name>A0ABT6S1C4_9ACTN</name>
<dbReference type="Proteomes" id="UP001224661">
    <property type="component" value="Unassembled WGS sequence"/>
</dbReference>
<dbReference type="RefSeq" id="WP_282516873.1">
    <property type="nucleotide sequence ID" value="NZ_JASCIR010000047.1"/>
</dbReference>
<feature type="signal peptide" evidence="1">
    <location>
        <begin position="1"/>
        <end position="18"/>
    </location>
</feature>
<organism evidence="2 3">
    <name type="scientific">Streptomyces solicavernae</name>
    <dbReference type="NCBI Taxonomy" id="3043614"/>
    <lineage>
        <taxon>Bacteria</taxon>
        <taxon>Bacillati</taxon>
        <taxon>Actinomycetota</taxon>
        <taxon>Actinomycetes</taxon>
        <taxon>Kitasatosporales</taxon>
        <taxon>Streptomycetaceae</taxon>
        <taxon>Streptomyces</taxon>
    </lineage>
</organism>
<evidence type="ECO:0000313" key="2">
    <source>
        <dbReference type="EMBL" id="MDI3390390.1"/>
    </source>
</evidence>
<accession>A0ABT6S1C4</accession>
<comment type="caution">
    <text evidence="2">The sequence shown here is derived from an EMBL/GenBank/DDBJ whole genome shotgun (WGS) entry which is preliminary data.</text>
</comment>
<sequence length="53" mass="5341">MRLMFSVLAVVLFASVFAGVCASAQARPQTPVGDTPGCSTVFLSMTAAGGSCE</sequence>
<evidence type="ECO:0000313" key="3">
    <source>
        <dbReference type="Proteomes" id="UP001224661"/>
    </source>
</evidence>
<dbReference type="EMBL" id="JASCIR010000047">
    <property type="protein sequence ID" value="MDI3390390.1"/>
    <property type="molecule type" value="Genomic_DNA"/>
</dbReference>
<gene>
    <name evidence="2" type="ORF">QIS99_29985</name>
</gene>
<keyword evidence="3" id="KW-1185">Reference proteome</keyword>
<proteinExistence type="predicted"/>
<keyword evidence="1" id="KW-0732">Signal</keyword>
<evidence type="ECO:0000256" key="1">
    <source>
        <dbReference type="SAM" id="SignalP"/>
    </source>
</evidence>